<keyword evidence="4 5" id="KW-0472">Membrane</keyword>
<evidence type="ECO:0000256" key="5">
    <source>
        <dbReference type="SAM" id="Phobius"/>
    </source>
</evidence>
<evidence type="ECO:0000313" key="6">
    <source>
        <dbReference type="EMBL" id="MDO7845896.1"/>
    </source>
</evidence>
<reference evidence="6" key="1">
    <citation type="submission" date="2023-07" db="EMBL/GenBank/DDBJ databases">
        <authorList>
            <person name="Kim M.K."/>
        </authorList>
    </citation>
    <scope>NUCLEOTIDE SEQUENCE</scope>
    <source>
        <strain evidence="6">M29</strain>
    </source>
</reference>
<organism evidence="6 7">
    <name type="scientific">Hymenobacter mellowenesis</name>
    <dbReference type="NCBI Taxonomy" id="3063995"/>
    <lineage>
        <taxon>Bacteria</taxon>
        <taxon>Pseudomonadati</taxon>
        <taxon>Bacteroidota</taxon>
        <taxon>Cytophagia</taxon>
        <taxon>Cytophagales</taxon>
        <taxon>Hymenobacteraceae</taxon>
        <taxon>Hymenobacter</taxon>
    </lineage>
</organism>
<proteinExistence type="predicted"/>
<comment type="subcellular location">
    <subcellularLocation>
        <location evidence="1">Membrane</location>
        <topology evidence="1">Multi-pass membrane protein</topology>
    </subcellularLocation>
</comment>
<keyword evidence="3 5" id="KW-1133">Transmembrane helix</keyword>
<feature type="transmembrane region" description="Helical" evidence="5">
    <location>
        <begin position="79"/>
        <end position="100"/>
    </location>
</feature>
<feature type="transmembrane region" description="Helical" evidence="5">
    <location>
        <begin position="162"/>
        <end position="182"/>
    </location>
</feature>
<keyword evidence="7" id="KW-1185">Reference proteome</keyword>
<evidence type="ECO:0000256" key="4">
    <source>
        <dbReference type="ARBA" id="ARBA00023136"/>
    </source>
</evidence>
<dbReference type="Proteomes" id="UP001167796">
    <property type="component" value="Unassembled WGS sequence"/>
</dbReference>
<gene>
    <name evidence="6" type="ORF">Q5H92_05975</name>
</gene>
<comment type="caution">
    <text evidence="6">The sequence shown here is derived from an EMBL/GenBank/DDBJ whole genome shotgun (WGS) entry which is preliminary data.</text>
</comment>
<evidence type="ECO:0000256" key="2">
    <source>
        <dbReference type="ARBA" id="ARBA00022692"/>
    </source>
</evidence>
<evidence type="ECO:0000256" key="1">
    <source>
        <dbReference type="ARBA" id="ARBA00004141"/>
    </source>
</evidence>
<protein>
    <submittedName>
        <fullName evidence="6">UbiA family prenyltransferase</fullName>
    </submittedName>
</protein>
<feature type="transmembrane region" description="Helical" evidence="5">
    <location>
        <begin position="236"/>
        <end position="254"/>
    </location>
</feature>
<accession>A0ABT9A7S1</accession>
<dbReference type="InterPro" id="IPR000537">
    <property type="entry name" value="UbiA_prenyltransferase"/>
</dbReference>
<evidence type="ECO:0000256" key="3">
    <source>
        <dbReference type="ARBA" id="ARBA00022989"/>
    </source>
</evidence>
<sequence>MARASEWWAFKFAPILATAYATAAFAQVPLWPLLPRLLLLLLALTVGATYVSVLNDWTDRADDHAAGKPNRLAGQSPRVVAAMLAGCAAAGLWAGIYFWQVSPMSAGLYLGAWVAYSLYSLPPVRLKVRGGWGLLADMAGAHLFPQLLTAALVSQWAGAAALGWWLAAVGAWAVGCGLRNILWHQLGDAANDARAGVGTFVVRHGEPAGRRLAVAALVLEAVGLGLLLYLGRQPLAYLALVLYGSITYLRARVWQQPVVIAQSRAGQHLLLNDYYEVYYPLALLLGQAWHHPADAGVLALHIGLFGLHSWHRLRLWGAALAVLGGKMQRLLHAD</sequence>
<feature type="transmembrane region" description="Helical" evidence="5">
    <location>
        <begin position="12"/>
        <end position="31"/>
    </location>
</feature>
<dbReference type="Pfam" id="PF01040">
    <property type="entry name" value="UbiA"/>
    <property type="match status" value="1"/>
</dbReference>
<feature type="transmembrane region" description="Helical" evidence="5">
    <location>
        <begin position="212"/>
        <end position="230"/>
    </location>
</feature>
<name>A0ABT9A7S1_9BACT</name>
<evidence type="ECO:0000313" key="7">
    <source>
        <dbReference type="Proteomes" id="UP001167796"/>
    </source>
</evidence>
<keyword evidence="2 5" id="KW-0812">Transmembrane</keyword>
<dbReference type="EMBL" id="JAUQSX010000002">
    <property type="protein sequence ID" value="MDO7845896.1"/>
    <property type="molecule type" value="Genomic_DNA"/>
</dbReference>
<feature type="transmembrane region" description="Helical" evidence="5">
    <location>
        <begin position="37"/>
        <end position="58"/>
    </location>
</feature>